<protein>
    <submittedName>
        <fullName evidence="3">Uncharacterized protein</fullName>
    </submittedName>
</protein>
<evidence type="ECO:0000256" key="2">
    <source>
        <dbReference type="SAM" id="SignalP"/>
    </source>
</evidence>
<feature type="region of interest" description="Disordered" evidence="1">
    <location>
        <begin position="331"/>
        <end position="371"/>
    </location>
</feature>
<dbReference type="Proteomes" id="UP001162483">
    <property type="component" value="Unassembled WGS sequence"/>
</dbReference>
<dbReference type="EMBL" id="CATNWA010021833">
    <property type="protein sequence ID" value="CAI9624114.1"/>
    <property type="molecule type" value="Genomic_DNA"/>
</dbReference>
<feature type="signal peptide" evidence="2">
    <location>
        <begin position="1"/>
        <end position="24"/>
    </location>
</feature>
<feature type="region of interest" description="Disordered" evidence="1">
    <location>
        <begin position="199"/>
        <end position="233"/>
    </location>
</feature>
<gene>
    <name evidence="3" type="ORF">SPARVUS_LOCUS16588164</name>
</gene>
<feature type="chain" id="PRO_5045986581" evidence="2">
    <location>
        <begin position="25"/>
        <end position="398"/>
    </location>
</feature>
<proteinExistence type="predicted"/>
<keyword evidence="4" id="KW-1185">Reference proteome</keyword>
<evidence type="ECO:0000313" key="4">
    <source>
        <dbReference type="Proteomes" id="UP001162483"/>
    </source>
</evidence>
<comment type="caution">
    <text evidence="3">The sequence shown here is derived from an EMBL/GenBank/DDBJ whole genome shotgun (WGS) entry which is preliminary data.</text>
</comment>
<accession>A0ABN9HR73</accession>
<name>A0ABN9HR73_9NEOB</name>
<sequence length="398" mass="45696">MMMAGGHVFRFLFLAGFCLQSVFMEQQRVLEQRKPFFERFRRLEEQFRRFQDMTLTRLQGIAENYNISYNIDARFHHISDQQRSLAEAFNASSDMTQQELNGVKFWLKKVQKKTKKLDLKISALEEATAERNKQISKENKAQDVAIANFTTMLSNQKRIIYQLVKDKGELQKGMEAFRESVESQGRKITELEKQLQNMQQNEILPPSSLMAPGINRTPKEKQPEPPQNDPGPITLQQRLLKLKTKHNQRMKLHEEQLLLIPSKNKMEPMAAQNGEVTRKLGPPEEKKPDVLTTKVPSVTMGPQPNQRTSLPEFQQPLDPVIDNIIQMSAHRSSVARDNRPPGETIRPLPSTRIPPHTTAAPRLEEKSTPKLQPLFAMCIPCSFSLTRPRKTMPPSPKA</sequence>
<evidence type="ECO:0000256" key="1">
    <source>
        <dbReference type="SAM" id="MobiDB-lite"/>
    </source>
</evidence>
<organism evidence="3 4">
    <name type="scientific">Staurois parvus</name>
    <dbReference type="NCBI Taxonomy" id="386267"/>
    <lineage>
        <taxon>Eukaryota</taxon>
        <taxon>Metazoa</taxon>
        <taxon>Chordata</taxon>
        <taxon>Craniata</taxon>
        <taxon>Vertebrata</taxon>
        <taxon>Euteleostomi</taxon>
        <taxon>Amphibia</taxon>
        <taxon>Batrachia</taxon>
        <taxon>Anura</taxon>
        <taxon>Neobatrachia</taxon>
        <taxon>Ranoidea</taxon>
        <taxon>Ranidae</taxon>
        <taxon>Staurois</taxon>
    </lineage>
</organism>
<reference evidence="3" key="1">
    <citation type="submission" date="2023-05" db="EMBL/GenBank/DDBJ databases">
        <authorList>
            <person name="Stuckert A."/>
        </authorList>
    </citation>
    <scope>NUCLEOTIDE SEQUENCE</scope>
</reference>
<keyword evidence="2" id="KW-0732">Signal</keyword>
<evidence type="ECO:0000313" key="3">
    <source>
        <dbReference type="EMBL" id="CAI9624114.1"/>
    </source>
</evidence>